<protein>
    <submittedName>
        <fullName evidence="1">Uncharacterized protein</fullName>
    </submittedName>
</protein>
<dbReference type="EMBL" id="PYDT01000010">
    <property type="protein sequence ID" value="THU46424.1"/>
    <property type="molecule type" value="Genomic_DNA"/>
</dbReference>
<dbReference type="AlphaFoldDB" id="A0A4S8IFE6"/>
<accession>A0A4S8IFE6</accession>
<name>A0A4S8IFE6_MUSBA</name>
<reference evidence="1 2" key="1">
    <citation type="journal article" date="2019" name="Nat. Plants">
        <title>Genome sequencing of Musa balbisiana reveals subgenome evolution and function divergence in polyploid bananas.</title>
        <authorList>
            <person name="Yao X."/>
        </authorList>
    </citation>
    <scope>NUCLEOTIDE SEQUENCE [LARGE SCALE GENOMIC DNA]</scope>
    <source>
        <strain evidence="2">cv. DH-PKW</strain>
        <tissue evidence="1">Leaves</tissue>
    </source>
</reference>
<gene>
    <name evidence="1" type="ORF">C4D60_Mb09t04790</name>
</gene>
<comment type="caution">
    <text evidence="1">The sequence shown here is derived from an EMBL/GenBank/DDBJ whole genome shotgun (WGS) entry which is preliminary data.</text>
</comment>
<sequence length="156" mass="17681">MWFHLRSGRIRFPDGLHENSIREANCVNLRPSFRVKTIRVTSPNLNRPSKLIKYFFTCLGSPRNGERRRSRVRRWLSPPCASVSELEDNTKDVGGICSNTLYAALHIDAQQLLCSRVAREDAPETMCGIHGIRDSALSMSSKQLSYTSEGMFVHQA</sequence>
<keyword evidence="2" id="KW-1185">Reference proteome</keyword>
<evidence type="ECO:0000313" key="1">
    <source>
        <dbReference type="EMBL" id="THU46424.1"/>
    </source>
</evidence>
<evidence type="ECO:0000313" key="2">
    <source>
        <dbReference type="Proteomes" id="UP000317650"/>
    </source>
</evidence>
<proteinExistence type="predicted"/>
<organism evidence="1 2">
    <name type="scientific">Musa balbisiana</name>
    <name type="common">Banana</name>
    <dbReference type="NCBI Taxonomy" id="52838"/>
    <lineage>
        <taxon>Eukaryota</taxon>
        <taxon>Viridiplantae</taxon>
        <taxon>Streptophyta</taxon>
        <taxon>Embryophyta</taxon>
        <taxon>Tracheophyta</taxon>
        <taxon>Spermatophyta</taxon>
        <taxon>Magnoliopsida</taxon>
        <taxon>Liliopsida</taxon>
        <taxon>Zingiberales</taxon>
        <taxon>Musaceae</taxon>
        <taxon>Musa</taxon>
    </lineage>
</organism>
<dbReference type="Proteomes" id="UP000317650">
    <property type="component" value="Chromosome 9"/>
</dbReference>